<name>A0AAQ3PH13_PASNO</name>
<organism evidence="1 2">
    <name type="scientific">Paspalum notatum var. saurae</name>
    <dbReference type="NCBI Taxonomy" id="547442"/>
    <lineage>
        <taxon>Eukaryota</taxon>
        <taxon>Viridiplantae</taxon>
        <taxon>Streptophyta</taxon>
        <taxon>Embryophyta</taxon>
        <taxon>Tracheophyta</taxon>
        <taxon>Spermatophyta</taxon>
        <taxon>Magnoliopsida</taxon>
        <taxon>Liliopsida</taxon>
        <taxon>Poales</taxon>
        <taxon>Poaceae</taxon>
        <taxon>PACMAD clade</taxon>
        <taxon>Panicoideae</taxon>
        <taxon>Andropogonodae</taxon>
        <taxon>Paspaleae</taxon>
        <taxon>Paspalinae</taxon>
        <taxon>Paspalum</taxon>
    </lineage>
</organism>
<evidence type="ECO:0000313" key="2">
    <source>
        <dbReference type="Proteomes" id="UP001341281"/>
    </source>
</evidence>
<sequence length="188" mass="21699">MQNEDEEFAQNQQRKFNAIWKLLGELTAKQGAESSASATATAQKPFSGWIHDKSKEKWALLYDMDGRRYGIMTTNHAESYNMVMHGSRGLPLVSIVEFILYGCAKYLRDRYMAISVDLSNPSVLFGKRITEYMKAKTEKAQTHNARIMGIREHRGQLQQPGTKRFLDMEWCEYTLVQMCRNGTFQIQI</sequence>
<evidence type="ECO:0000313" key="1">
    <source>
        <dbReference type="EMBL" id="WVZ51164.1"/>
    </source>
</evidence>
<dbReference type="Proteomes" id="UP001341281">
    <property type="component" value="Chromosome 01"/>
</dbReference>
<gene>
    <name evidence="1" type="ORF">U9M48_002331</name>
</gene>
<reference evidence="1 2" key="1">
    <citation type="submission" date="2024-02" db="EMBL/GenBank/DDBJ databases">
        <title>High-quality chromosome-scale genome assembly of Pensacola bahiagrass (Paspalum notatum Flugge var. saurae).</title>
        <authorList>
            <person name="Vega J.M."/>
            <person name="Podio M."/>
            <person name="Orjuela J."/>
            <person name="Siena L.A."/>
            <person name="Pessino S.C."/>
            <person name="Combes M.C."/>
            <person name="Mariac C."/>
            <person name="Albertini E."/>
            <person name="Pupilli F."/>
            <person name="Ortiz J.P.A."/>
            <person name="Leblanc O."/>
        </authorList>
    </citation>
    <scope>NUCLEOTIDE SEQUENCE [LARGE SCALE GENOMIC DNA]</scope>
    <source>
        <strain evidence="1">R1</strain>
        <tissue evidence="1">Leaf</tissue>
    </source>
</reference>
<protein>
    <submittedName>
        <fullName evidence="1">Uncharacterized protein</fullName>
    </submittedName>
</protein>
<dbReference type="AlphaFoldDB" id="A0AAQ3PH13"/>
<accession>A0AAQ3PH13</accession>
<dbReference type="EMBL" id="CP144745">
    <property type="protein sequence ID" value="WVZ51164.1"/>
    <property type="molecule type" value="Genomic_DNA"/>
</dbReference>
<proteinExistence type="predicted"/>
<keyword evidence="2" id="KW-1185">Reference proteome</keyword>